<accession>A0ABU9CBD0</accession>
<dbReference type="RefSeq" id="WP_341400075.1">
    <property type="nucleotide sequence ID" value="NZ_JBBUTI010000011.1"/>
</dbReference>
<comment type="caution">
    <text evidence="2">The sequence shown here is derived from an EMBL/GenBank/DDBJ whole genome shotgun (WGS) entry which is preliminary data.</text>
</comment>
<keyword evidence="1" id="KW-1133">Transmembrane helix</keyword>
<feature type="transmembrane region" description="Helical" evidence="1">
    <location>
        <begin position="46"/>
        <end position="66"/>
    </location>
</feature>
<organism evidence="2 3">
    <name type="scientific">Ideonella margarita</name>
    <dbReference type="NCBI Taxonomy" id="2984191"/>
    <lineage>
        <taxon>Bacteria</taxon>
        <taxon>Pseudomonadati</taxon>
        <taxon>Pseudomonadota</taxon>
        <taxon>Betaproteobacteria</taxon>
        <taxon>Burkholderiales</taxon>
        <taxon>Sphaerotilaceae</taxon>
        <taxon>Ideonella</taxon>
    </lineage>
</organism>
<reference evidence="2 3" key="1">
    <citation type="submission" date="2024-04" db="EMBL/GenBank/DDBJ databases">
        <title>Novel species of the genus Ideonella isolated from streams.</title>
        <authorList>
            <person name="Lu H."/>
        </authorList>
    </citation>
    <scope>NUCLEOTIDE SEQUENCE [LARGE SCALE GENOMIC DNA]</scope>
    <source>
        <strain evidence="2 3">LYT19W</strain>
    </source>
</reference>
<evidence type="ECO:0000313" key="2">
    <source>
        <dbReference type="EMBL" id="MEK8047767.1"/>
    </source>
</evidence>
<gene>
    <name evidence="2" type="ORF">AACH00_15500</name>
</gene>
<dbReference type="InterPro" id="IPR021762">
    <property type="entry name" value="DUF3325"/>
</dbReference>
<sequence>MAEALWLITAGALSLAGMAWLALAMEGHWSQVMQRPAEAAIRIRQALRMFGAIALPLALLACLRADRPSMAVLVWLMLLAGSAVLVAMLLAHRPRALRAALPLGGPGGPGIRRGAS</sequence>
<keyword evidence="1" id="KW-0812">Transmembrane</keyword>
<evidence type="ECO:0000313" key="3">
    <source>
        <dbReference type="Proteomes" id="UP001379945"/>
    </source>
</evidence>
<keyword evidence="1" id="KW-0472">Membrane</keyword>
<feature type="transmembrane region" description="Helical" evidence="1">
    <location>
        <begin position="6"/>
        <end position="25"/>
    </location>
</feature>
<protein>
    <submittedName>
        <fullName evidence="2">DUF3325 domain-containing protein</fullName>
    </submittedName>
</protein>
<feature type="transmembrane region" description="Helical" evidence="1">
    <location>
        <begin position="72"/>
        <end position="91"/>
    </location>
</feature>
<name>A0ABU9CBD0_9BURK</name>
<proteinExistence type="predicted"/>
<dbReference type="EMBL" id="JBBUTI010000011">
    <property type="protein sequence ID" value="MEK8047767.1"/>
    <property type="molecule type" value="Genomic_DNA"/>
</dbReference>
<evidence type="ECO:0000256" key="1">
    <source>
        <dbReference type="SAM" id="Phobius"/>
    </source>
</evidence>
<keyword evidence="3" id="KW-1185">Reference proteome</keyword>
<dbReference type="Proteomes" id="UP001379945">
    <property type="component" value="Unassembled WGS sequence"/>
</dbReference>
<dbReference type="Pfam" id="PF11804">
    <property type="entry name" value="DUF3325"/>
    <property type="match status" value="1"/>
</dbReference>